<name>A0ABW4KE14_9BACI</name>
<dbReference type="EMBL" id="JBHUEO010000007">
    <property type="protein sequence ID" value="MFD1706050.1"/>
    <property type="molecule type" value="Genomic_DNA"/>
</dbReference>
<dbReference type="PANTHER" id="PTHR38011:SF11">
    <property type="entry name" value="2,5-DIAMINO-6-RIBOSYLAMINO-4(3H)-PYRIMIDINONE 5'-PHOSPHATE REDUCTASE"/>
    <property type="match status" value="1"/>
</dbReference>
<keyword evidence="3" id="KW-1185">Reference proteome</keyword>
<dbReference type="SUPFAM" id="SSF53597">
    <property type="entry name" value="Dihydrofolate reductase-like"/>
    <property type="match status" value="1"/>
</dbReference>
<dbReference type="InterPro" id="IPR050765">
    <property type="entry name" value="Riboflavin_Biosynth_HTPR"/>
</dbReference>
<dbReference type="InterPro" id="IPR024072">
    <property type="entry name" value="DHFR-like_dom_sf"/>
</dbReference>
<comment type="caution">
    <text evidence="2">The sequence shown here is derived from an EMBL/GenBank/DDBJ whole genome shotgun (WGS) entry which is preliminary data.</text>
</comment>
<reference evidence="3" key="1">
    <citation type="journal article" date="2019" name="Int. J. Syst. Evol. Microbiol.">
        <title>The Global Catalogue of Microorganisms (GCM) 10K type strain sequencing project: providing services to taxonomists for standard genome sequencing and annotation.</title>
        <authorList>
            <consortium name="The Broad Institute Genomics Platform"/>
            <consortium name="The Broad Institute Genome Sequencing Center for Infectious Disease"/>
            <person name="Wu L."/>
            <person name="Ma J."/>
        </authorList>
    </citation>
    <scope>NUCLEOTIDE SEQUENCE [LARGE SCALE GENOMIC DNA]</scope>
    <source>
        <strain evidence="3">CGMCC 1.12295</strain>
    </source>
</reference>
<proteinExistence type="predicted"/>
<evidence type="ECO:0000313" key="3">
    <source>
        <dbReference type="Proteomes" id="UP001597301"/>
    </source>
</evidence>
<organism evidence="2 3">
    <name type="scientific">Siminovitchia sediminis</name>
    <dbReference type="NCBI Taxonomy" id="1274353"/>
    <lineage>
        <taxon>Bacteria</taxon>
        <taxon>Bacillati</taxon>
        <taxon>Bacillota</taxon>
        <taxon>Bacilli</taxon>
        <taxon>Bacillales</taxon>
        <taxon>Bacillaceae</taxon>
        <taxon>Siminovitchia</taxon>
    </lineage>
</organism>
<dbReference type="PANTHER" id="PTHR38011">
    <property type="entry name" value="DIHYDROFOLATE REDUCTASE FAMILY PROTEIN (AFU_ORTHOLOGUE AFUA_8G06820)"/>
    <property type="match status" value="1"/>
</dbReference>
<accession>A0ABW4KE14</accession>
<dbReference type="Pfam" id="PF01872">
    <property type="entry name" value="RibD_C"/>
    <property type="match status" value="1"/>
</dbReference>
<feature type="domain" description="Bacterial bifunctional deaminase-reductase C-terminal" evidence="1">
    <location>
        <begin position="23"/>
        <end position="107"/>
    </location>
</feature>
<dbReference type="RefSeq" id="WP_380772616.1">
    <property type="nucleotide sequence ID" value="NZ_JBHUEO010000007.1"/>
</dbReference>
<evidence type="ECO:0000259" key="1">
    <source>
        <dbReference type="Pfam" id="PF01872"/>
    </source>
</evidence>
<evidence type="ECO:0000313" key="2">
    <source>
        <dbReference type="EMBL" id="MFD1706050.1"/>
    </source>
</evidence>
<gene>
    <name evidence="2" type="ORF">ACFSCZ_04680</name>
</gene>
<sequence length="118" mass="13743">MKQDIKEFPYKNKQCYVFTRSFNEDTEDVKFMNGEITNFVKKLKSQDGKNIWIAGGGELIHSFMKEKLVDELIITVAPILLGHGIPLFKEGEDQFNLSLKGIRTFNQFVELYYTVKKQ</sequence>
<dbReference type="InterPro" id="IPR002734">
    <property type="entry name" value="RibDG_C"/>
</dbReference>
<dbReference type="Proteomes" id="UP001597301">
    <property type="component" value="Unassembled WGS sequence"/>
</dbReference>
<dbReference type="Gene3D" id="3.40.430.10">
    <property type="entry name" value="Dihydrofolate Reductase, subunit A"/>
    <property type="match status" value="1"/>
</dbReference>
<protein>
    <submittedName>
        <fullName evidence="2">Dihydrofolate reductase family protein</fullName>
    </submittedName>
</protein>